<reference evidence="5 6" key="1">
    <citation type="journal article" date="2020" name="Cell">
        <title>Large-Scale Comparative Analyses of Tick Genomes Elucidate Their Genetic Diversity and Vector Capacities.</title>
        <authorList>
            <consortium name="Tick Genome and Microbiome Consortium (TIGMIC)"/>
            <person name="Jia N."/>
            <person name="Wang J."/>
            <person name="Shi W."/>
            <person name="Du L."/>
            <person name="Sun Y."/>
            <person name="Zhan W."/>
            <person name="Jiang J.F."/>
            <person name="Wang Q."/>
            <person name="Zhang B."/>
            <person name="Ji P."/>
            <person name="Bell-Sakyi L."/>
            <person name="Cui X.M."/>
            <person name="Yuan T.T."/>
            <person name="Jiang B.G."/>
            <person name="Yang W.F."/>
            <person name="Lam T.T."/>
            <person name="Chang Q.C."/>
            <person name="Ding S.J."/>
            <person name="Wang X.J."/>
            <person name="Zhu J.G."/>
            <person name="Ruan X.D."/>
            <person name="Zhao L."/>
            <person name="Wei J.T."/>
            <person name="Ye R.Z."/>
            <person name="Que T.C."/>
            <person name="Du C.H."/>
            <person name="Zhou Y.H."/>
            <person name="Cheng J.X."/>
            <person name="Dai P.F."/>
            <person name="Guo W.B."/>
            <person name="Han X.H."/>
            <person name="Huang E.J."/>
            <person name="Li L.F."/>
            <person name="Wei W."/>
            <person name="Gao Y.C."/>
            <person name="Liu J.Z."/>
            <person name="Shao H.Z."/>
            <person name="Wang X."/>
            <person name="Wang C.C."/>
            <person name="Yang T.C."/>
            <person name="Huo Q.B."/>
            <person name="Li W."/>
            <person name="Chen H.Y."/>
            <person name="Chen S.E."/>
            <person name="Zhou L.G."/>
            <person name="Ni X.B."/>
            <person name="Tian J.H."/>
            <person name="Sheng Y."/>
            <person name="Liu T."/>
            <person name="Pan Y.S."/>
            <person name="Xia L.Y."/>
            <person name="Li J."/>
            <person name="Zhao F."/>
            <person name="Cao W.C."/>
        </authorList>
    </citation>
    <scope>NUCLEOTIDE SEQUENCE [LARGE SCALE GENOMIC DNA]</scope>
    <source>
        <strain evidence="5">HaeL-2018</strain>
    </source>
</reference>
<dbReference type="Pfam" id="PF03024">
    <property type="entry name" value="Folate_rec"/>
    <property type="match status" value="1"/>
</dbReference>
<dbReference type="EMBL" id="JABSTR010000005">
    <property type="protein sequence ID" value="KAH9371046.1"/>
    <property type="molecule type" value="Genomic_DNA"/>
</dbReference>
<gene>
    <name evidence="5" type="ORF">HPB48_019771</name>
</gene>
<dbReference type="InterPro" id="IPR004269">
    <property type="entry name" value="Folate_rcpt"/>
</dbReference>
<evidence type="ECO:0000256" key="3">
    <source>
        <dbReference type="ARBA" id="ARBA00023157"/>
    </source>
</evidence>
<dbReference type="InterPro" id="IPR018143">
    <property type="entry name" value="Folate_rcpt-like"/>
</dbReference>
<accession>A0A9J6FY47</accession>
<dbReference type="PANTHER" id="PTHR10517">
    <property type="entry name" value="FOLATE RECEPTOR"/>
    <property type="match status" value="1"/>
</dbReference>
<evidence type="ECO:0000313" key="5">
    <source>
        <dbReference type="EMBL" id="KAH9371046.1"/>
    </source>
</evidence>
<keyword evidence="3" id="KW-1015">Disulfide bond</keyword>
<dbReference type="PANTHER" id="PTHR10517:SF14">
    <property type="entry name" value="FOLATE RECEPTOR 1-RELATED"/>
    <property type="match status" value="1"/>
</dbReference>
<dbReference type="OrthoDB" id="567542at2759"/>
<dbReference type="GO" id="GO:0038023">
    <property type="term" value="F:signaling receptor activity"/>
    <property type="evidence" value="ECO:0007669"/>
    <property type="project" value="TreeGrafter"/>
</dbReference>
<sequence>MACNWADEEPSCKSLITDLKLQFMTQVNRKIGKERFYEVPLCSSDCAAWWDACKDDYACTPNWPRGFVFRSGKNYCPTGSKCVTFEEMYADPADFCSKVWDHSWKVVPDNTPCIRMWFNASGGNPNRKVAEYYRDRIDTEKNPDGAGGSAAPSSQLPVLLTSLTALAAAVYSLARLPSRS</sequence>
<dbReference type="AlphaFoldDB" id="A0A9J6FY47"/>
<comment type="caution">
    <text evidence="5">The sequence shown here is derived from an EMBL/GenBank/DDBJ whole genome shotgun (WGS) entry which is preliminary data.</text>
</comment>
<dbReference type="VEuPathDB" id="VectorBase:HLOH_046705"/>
<keyword evidence="2" id="KW-0732">Signal</keyword>
<protein>
    <recommendedName>
        <fullName evidence="4">Folate receptor-like domain-containing protein</fullName>
    </recommendedName>
</protein>
<comment type="similarity">
    <text evidence="1">Belongs to the folate receptor family.</text>
</comment>
<keyword evidence="6" id="KW-1185">Reference proteome</keyword>
<dbReference type="Proteomes" id="UP000821853">
    <property type="component" value="Chromosome 3"/>
</dbReference>
<evidence type="ECO:0000256" key="2">
    <source>
        <dbReference type="ARBA" id="ARBA00022729"/>
    </source>
</evidence>
<organism evidence="5 6">
    <name type="scientific">Haemaphysalis longicornis</name>
    <name type="common">Bush tick</name>
    <dbReference type="NCBI Taxonomy" id="44386"/>
    <lineage>
        <taxon>Eukaryota</taxon>
        <taxon>Metazoa</taxon>
        <taxon>Ecdysozoa</taxon>
        <taxon>Arthropoda</taxon>
        <taxon>Chelicerata</taxon>
        <taxon>Arachnida</taxon>
        <taxon>Acari</taxon>
        <taxon>Parasitiformes</taxon>
        <taxon>Ixodida</taxon>
        <taxon>Ixodoidea</taxon>
        <taxon>Ixodidae</taxon>
        <taxon>Haemaphysalinae</taxon>
        <taxon>Haemaphysalis</taxon>
    </lineage>
</organism>
<evidence type="ECO:0000259" key="4">
    <source>
        <dbReference type="Pfam" id="PF03024"/>
    </source>
</evidence>
<proteinExistence type="inferred from homology"/>
<name>A0A9J6FY47_HAELO</name>
<dbReference type="GO" id="GO:0009897">
    <property type="term" value="C:external side of plasma membrane"/>
    <property type="evidence" value="ECO:0007669"/>
    <property type="project" value="TreeGrafter"/>
</dbReference>
<feature type="domain" description="Folate receptor-like" evidence="4">
    <location>
        <begin position="10"/>
        <end position="114"/>
    </location>
</feature>
<evidence type="ECO:0000313" key="6">
    <source>
        <dbReference type="Proteomes" id="UP000821853"/>
    </source>
</evidence>
<evidence type="ECO:0000256" key="1">
    <source>
        <dbReference type="ARBA" id="ARBA00007932"/>
    </source>
</evidence>